<dbReference type="EMBL" id="JAUHHV010000004">
    <property type="protein sequence ID" value="KAK1426683.1"/>
    <property type="molecule type" value="Genomic_DNA"/>
</dbReference>
<gene>
    <name evidence="1" type="ORF">QVD17_15361</name>
</gene>
<accession>A0AAD8KS83</accession>
<dbReference type="Proteomes" id="UP001229421">
    <property type="component" value="Unassembled WGS sequence"/>
</dbReference>
<dbReference type="AlphaFoldDB" id="A0AAD8KS83"/>
<organism evidence="1 2">
    <name type="scientific">Tagetes erecta</name>
    <name type="common">African marigold</name>
    <dbReference type="NCBI Taxonomy" id="13708"/>
    <lineage>
        <taxon>Eukaryota</taxon>
        <taxon>Viridiplantae</taxon>
        <taxon>Streptophyta</taxon>
        <taxon>Embryophyta</taxon>
        <taxon>Tracheophyta</taxon>
        <taxon>Spermatophyta</taxon>
        <taxon>Magnoliopsida</taxon>
        <taxon>eudicotyledons</taxon>
        <taxon>Gunneridae</taxon>
        <taxon>Pentapetalae</taxon>
        <taxon>asterids</taxon>
        <taxon>campanulids</taxon>
        <taxon>Asterales</taxon>
        <taxon>Asteraceae</taxon>
        <taxon>Asteroideae</taxon>
        <taxon>Heliantheae alliance</taxon>
        <taxon>Tageteae</taxon>
        <taxon>Tagetes</taxon>
    </lineage>
</organism>
<evidence type="ECO:0000313" key="2">
    <source>
        <dbReference type="Proteomes" id="UP001229421"/>
    </source>
</evidence>
<sequence>MVTKKEETRWEKGCSWTRWVARLEEKQGGDMVNELNLVAKSGPGGTRRWRGRMSLPSSSSIPPTLIDIKGWLSLVFFWLKTLESYG</sequence>
<reference evidence="1" key="1">
    <citation type="journal article" date="2023" name="bioRxiv">
        <title>Improved chromosome-level genome assembly for marigold (Tagetes erecta).</title>
        <authorList>
            <person name="Jiang F."/>
            <person name="Yuan L."/>
            <person name="Wang S."/>
            <person name="Wang H."/>
            <person name="Xu D."/>
            <person name="Wang A."/>
            <person name="Fan W."/>
        </authorList>
    </citation>
    <scope>NUCLEOTIDE SEQUENCE</scope>
    <source>
        <strain evidence="1">WSJ</strain>
        <tissue evidence="1">Leaf</tissue>
    </source>
</reference>
<name>A0AAD8KS83_TARER</name>
<comment type="caution">
    <text evidence="1">The sequence shown here is derived from an EMBL/GenBank/DDBJ whole genome shotgun (WGS) entry which is preliminary data.</text>
</comment>
<proteinExistence type="predicted"/>
<protein>
    <submittedName>
        <fullName evidence="1">Uncharacterized protein</fullName>
    </submittedName>
</protein>
<evidence type="ECO:0000313" key="1">
    <source>
        <dbReference type="EMBL" id="KAK1426683.1"/>
    </source>
</evidence>
<keyword evidence="2" id="KW-1185">Reference proteome</keyword>